<keyword evidence="2" id="KW-1185">Reference proteome</keyword>
<dbReference type="EMBL" id="CP111012">
    <property type="protein sequence ID" value="WAQ94392.1"/>
    <property type="molecule type" value="Genomic_DNA"/>
</dbReference>
<proteinExistence type="predicted"/>
<protein>
    <recommendedName>
        <fullName evidence="3">Reverse transcriptase domain-containing protein</fullName>
    </recommendedName>
</protein>
<reference evidence="1" key="1">
    <citation type="submission" date="2022-11" db="EMBL/GenBank/DDBJ databases">
        <title>Centuries of genome instability and evolution in soft-shell clam transmissible cancer (bioRxiv).</title>
        <authorList>
            <person name="Hart S.F.M."/>
            <person name="Yonemitsu M.A."/>
            <person name="Giersch R.M."/>
            <person name="Beal B.F."/>
            <person name="Arriagada G."/>
            <person name="Davis B.W."/>
            <person name="Ostrander E.A."/>
            <person name="Goff S.P."/>
            <person name="Metzger M.J."/>
        </authorList>
    </citation>
    <scope>NUCLEOTIDE SEQUENCE</scope>
    <source>
        <strain evidence="1">MELC-2E11</strain>
        <tissue evidence="1">Siphon/mantle</tissue>
    </source>
</reference>
<sequence>MANGIIPRQPLSYRGLTLACTIKVRSTIDHVSSLKNTDETSRKLKLSTFCAFMDFQKAFDFLDMNVG</sequence>
<organism evidence="1 2">
    <name type="scientific">Mya arenaria</name>
    <name type="common">Soft-shell clam</name>
    <dbReference type="NCBI Taxonomy" id="6604"/>
    <lineage>
        <taxon>Eukaryota</taxon>
        <taxon>Metazoa</taxon>
        <taxon>Spiralia</taxon>
        <taxon>Lophotrochozoa</taxon>
        <taxon>Mollusca</taxon>
        <taxon>Bivalvia</taxon>
        <taxon>Autobranchia</taxon>
        <taxon>Heteroconchia</taxon>
        <taxon>Euheterodonta</taxon>
        <taxon>Imparidentia</taxon>
        <taxon>Neoheterodontei</taxon>
        <taxon>Myida</taxon>
        <taxon>Myoidea</taxon>
        <taxon>Myidae</taxon>
        <taxon>Mya</taxon>
    </lineage>
</organism>
<name>A0ABY7D9R6_MYAAR</name>
<dbReference type="Proteomes" id="UP001164746">
    <property type="component" value="Chromosome 1"/>
</dbReference>
<accession>A0ABY7D9R6</accession>
<gene>
    <name evidence="1" type="ORF">MAR_006863</name>
</gene>
<evidence type="ECO:0000313" key="1">
    <source>
        <dbReference type="EMBL" id="WAQ94392.1"/>
    </source>
</evidence>
<evidence type="ECO:0008006" key="3">
    <source>
        <dbReference type="Google" id="ProtNLM"/>
    </source>
</evidence>
<evidence type="ECO:0000313" key="2">
    <source>
        <dbReference type="Proteomes" id="UP001164746"/>
    </source>
</evidence>